<proteinExistence type="predicted"/>
<dbReference type="KEGG" id="rgu:A4W93_08960"/>
<dbReference type="STRING" id="946333.A4W93_08960"/>
<dbReference type="OrthoDB" id="8419862at2"/>
<dbReference type="Proteomes" id="UP000193427">
    <property type="component" value="Chromosome"/>
</dbReference>
<evidence type="ECO:0000313" key="1">
    <source>
        <dbReference type="EMBL" id="ARN20031.1"/>
    </source>
</evidence>
<organism evidence="1 2">
    <name type="scientific">Piscinibacter gummiphilus</name>
    <dbReference type="NCBI Taxonomy" id="946333"/>
    <lineage>
        <taxon>Bacteria</taxon>
        <taxon>Pseudomonadati</taxon>
        <taxon>Pseudomonadota</taxon>
        <taxon>Betaproteobacteria</taxon>
        <taxon>Burkholderiales</taxon>
        <taxon>Sphaerotilaceae</taxon>
        <taxon>Piscinibacter</taxon>
    </lineage>
</organism>
<dbReference type="EMBL" id="CP015118">
    <property type="protein sequence ID" value="ARN20031.1"/>
    <property type="molecule type" value="Genomic_DNA"/>
</dbReference>
<dbReference type="InterPro" id="IPR008457">
    <property type="entry name" value="Cu-R_CopD_dom"/>
</dbReference>
<reference evidence="1 2" key="1">
    <citation type="submission" date="2016-04" db="EMBL/GenBank/DDBJ databases">
        <title>Complete genome sequence of natural rubber-degrading, novel Gram-negative bacterium, Rhizobacter gummiphilus strain NS21.</title>
        <authorList>
            <person name="Tabata M."/>
            <person name="Kasai D."/>
            <person name="Fukuda M."/>
        </authorList>
    </citation>
    <scope>NUCLEOTIDE SEQUENCE [LARGE SCALE GENOMIC DNA]</scope>
    <source>
        <strain evidence="1 2">NS21</strain>
    </source>
</reference>
<dbReference type="GO" id="GO:0016020">
    <property type="term" value="C:membrane"/>
    <property type="evidence" value="ECO:0007669"/>
    <property type="project" value="InterPro"/>
</dbReference>
<dbReference type="Pfam" id="PF05425">
    <property type="entry name" value="CopD"/>
    <property type="match status" value="1"/>
</dbReference>
<dbReference type="AlphaFoldDB" id="A0A1W6L6S1"/>
<evidence type="ECO:0000313" key="2">
    <source>
        <dbReference type="Proteomes" id="UP000193427"/>
    </source>
</evidence>
<keyword evidence="2" id="KW-1185">Reference proteome</keyword>
<protein>
    <submittedName>
        <fullName evidence="1">Uncharacterized protein</fullName>
    </submittedName>
</protein>
<name>A0A1W6L6S1_9BURK</name>
<gene>
    <name evidence="1" type="ORF">A4W93_08960</name>
</gene>
<dbReference type="RefSeq" id="WP_085750299.1">
    <property type="nucleotide sequence ID" value="NZ_BSPR01000008.1"/>
</dbReference>
<sequence>MAYALLKTVHLVSVVVWIGGMFFAHFCLRPAAMTLAPPQRLPLMTLALGRFFQAVAVAIVLILASGGWMVWRVASTTKATGGPFNMPLEWHVMMGLGVVMMLIFGHIRFALYPRLRRAVAASDWPAGGEALASIRGWVAINLTIGIVIVLVTLMGTAT</sequence>
<accession>A0A1W6L6S1</accession>